<evidence type="ECO:0000313" key="3">
    <source>
        <dbReference type="Proteomes" id="UP000830583"/>
    </source>
</evidence>
<proteinExistence type="predicted"/>
<accession>A0ABY4KC35</accession>
<dbReference type="Proteomes" id="UP000830583">
    <property type="component" value="Chromosome"/>
</dbReference>
<evidence type="ECO:0000313" key="2">
    <source>
        <dbReference type="EMBL" id="UPQ78342.1"/>
    </source>
</evidence>
<keyword evidence="1" id="KW-1133">Transmembrane helix</keyword>
<keyword evidence="1" id="KW-0472">Membrane</keyword>
<name>A0ABY4KC35_9FLAO</name>
<protein>
    <recommendedName>
        <fullName evidence="4">DUF2892 domain-containing protein</fullName>
    </recommendedName>
</protein>
<organism evidence="2 3">
    <name type="scientific">Flavobacterium azooxidireducens</name>
    <dbReference type="NCBI Taxonomy" id="1871076"/>
    <lineage>
        <taxon>Bacteria</taxon>
        <taxon>Pseudomonadati</taxon>
        <taxon>Bacteroidota</taxon>
        <taxon>Flavobacteriia</taxon>
        <taxon>Flavobacteriales</taxon>
        <taxon>Flavobacteriaceae</taxon>
        <taxon>Flavobacterium</taxon>
    </lineage>
</organism>
<dbReference type="EMBL" id="CP096205">
    <property type="protein sequence ID" value="UPQ78342.1"/>
    <property type="molecule type" value="Genomic_DNA"/>
</dbReference>
<evidence type="ECO:0000256" key="1">
    <source>
        <dbReference type="SAM" id="Phobius"/>
    </source>
</evidence>
<evidence type="ECO:0008006" key="4">
    <source>
        <dbReference type="Google" id="ProtNLM"/>
    </source>
</evidence>
<dbReference type="RefSeq" id="WP_248433269.1">
    <property type="nucleotide sequence ID" value="NZ_CP096205.1"/>
</dbReference>
<feature type="transmembrane region" description="Helical" evidence="1">
    <location>
        <begin position="12"/>
        <end position="28"/>
    </location>
</feature>
<reference evidence="2" key="1">
    <citation type="submission" date="2022-04" db="EMBL/GenBank/DDBJ databases">
        <title>Consumption of N2O by Flavobacterium azooxidireducens sp. nov. isolated from Decomposing Leaf Litter of Phragmites australis (Cav.).</title>
        <authorList>
            <person name="Behrendt U."/>
            <person name="Spanner T."/>
            <person name="Augustin J."/>
            <person name="Horn M.A."/>
            <person name="Kolb S."/>
            <person name="Ulrich A."/>
        </authorList>
    </citation>
    <scope>NUCLEOTIDE SEQUENCE</scope>
    <source>
        <strain evidence="2">IGB 4-14</strain>
    </source>
</reference>
<keyword evidence="1" id="KW-0812">Transmembrane</keyword>
<gene>
    <name evidence="2" type="ORF">M0M57_12005</name>
</gene>
<sequence>MKKLLFTNWHLMRWIRLIIAIGIAYHAITTQQYFFLFFAAFFLFQALLNTCSSGNCQLPNSDSK</sequence>
<keyword evidence="3" id="KW-1185">Reference proteome</keyword>